<protein>
    <submittedName>
        <fullName evidence="1">Uncharacterized protein</fullName>
    </submittedName>
</protein>
<organism evidence="1 2">
    <name type="scientific">Ensifer adhaerens</name>
    <name type="common">Sinorhizobium morelense</name>
    <dbReference type="NCBI Taxonomy" id="106592"/>
    <lineage>
        <taxon>Bacteria</taxon>
        <taxon>Pseudomonadati</taxon>
        <taxon>Pseudomonadota</taxon>
        <taxon>Alphaproteobacteria</taxon>
        <taxon>Hyphomicrobiales</taxon>
        <taxon>Rhizobiaceae</taxon>
        <taxon>Sinorhizobium/Ensifer group</taxon>
        <taxon>Ensifer</taxon>
    </lineage>
</organism>
<name>A0A0L8BL15_ENSAD</name>
<sequence length="60" mass="6791">MLIIDGQAVDVAPARQRFVSIVSAFRNLFVPSHPRRSAFAIHVHRQRAVPQWKAVTTRLA</sequence>
<evidence type="ECO:0000313" key="2">
    <source>
        <dbReference type="Proteomes" id="UP000037425"/>
    </source>
</evidence>
<dbReference type="EMBL" id="LGAP01000021">
    <property type="protein sequence ID" value="KOF15229.1"/>
    <property type="molecule type" value="Genomic_DNA"/>
</dbReference>
<dbReference type="Proteomes" id="UP000037425">
    <property type="component" value="Unassembled WGS sequence"/>
</dbReference>
<dbReference type="PATRIC" id="fig|106592.7.peg.3635"/>
<gene>
    <name evidence="1" type="ORF">AC244_24490</name>
</gene>
<evidence type="ECO:0000313" key="1">
    <source>
        <dbReference type="EMBL" id="KOF15229.1"/>
    </source>
</evidence>
<dbReference type="AlphaFoldDB" id="A0A0L8BL15"/>
<proteinExistence type="predicted"/>
<accession>A0A0L8BL15</accession>
<reference evidence="2" key="1">
    <citation type="submission" date="2015-07" db="EMBL/GenBank/DDBJ databases">
        <title>Whole genome sequence of an Ensifer adhaerens strain isolated from a cave pool in the Wind Cave National Park.</title>
        <authorList>
            <person name="Eng W.W.H."/>
            <person name="Gan H.M."/>
            <person name="Barton H.A."/>
            <person name="Savka M.A."/>
        </authorList>
    </citation>
    <scope>NUCLEOTIDE SEQUENCE [LARGE SCALE GENOMIC DNA]</scope>
    <source>
        <strain evidence="2">SD006</strain>
    </source>
</reference>
<comment type="caution">
    <text evidence="1">The sequence shown here is derived from an EMBL/GenBank/DDBJ whole genome shotgun (WGS) entry which is preliminary data.</text>
</comment>